<reference evidence="1 2" key="1">
    <citation type="submission" date="2019-04" db="EMBL/GenBank/DDBJ databases">
        <title>An improved genome assembly and genetic linkage map for asparagus bean, Vigna unguiculata ssp. sesquipedialis.</title>
        <authorList>
            <person name="Xia Q."/>
            <person name="Zhang R."/>
            <person name="Dong Y."/>
        </authorList>
    </citation>
    <scope>NUCLEOTIDE SEQUENCE [LARGE SCALE GENOMIC DNA]</scope>
    <source>
        <tissue evidence="1">Leaf</tissue>
    </source>
</reference>
<sequence>MSNTSCSDKVGWNLNPVVTALNLVEMMKLHRIIKRQMLLFGAKNPRNTPLECCMSYMVAPHRTTTPSRGGGSCSVTVRD</sequence>
<dbReference type="AlphaFoldDB" id="A0A4D6NSU8"/>
<accession>A0A4D6NSU8</accession>
<proteinExistence type="predicted"/>
<keyword evidence="2" id="KW-1185">Reference proteome</keyword>
<gene>
    <name evidence="1" type="ORF">DEO72_LG11g1843</name>
</gene>
<dbReference type="EMBL" id="CP039355">
    <property type="protein sequence ID" value="QCE14837.1"/>
    <property type="molecule type" value="Genomic_DNA"/>
</dbReference>
<dbReference type="Proteomes" id="UP000501690">
    <property type="component" value="Linkage Group LG11"/>
</dbReference>
<evidence type="ECO:0000313" key="2">
    <source>
        <dbReference type="Proteomes" id="UP000501690"/>
    </source>
</evidence>
<protein>
    <submittedName>
        <fullName evidence="1">Uncharacterized protein</fullName>
    </submittedName>
</protein>
<organism evidence="1 2">
    <name type="scientific">Vigna unguiculata</name>
    <name type="common">Cowpea</name>
    <dbReference type="NCBI Taxonomy" id="3917"/>
    <lineage>
        <taxon>Eukaryota</taxon>
        <taxon>Viridiplantae</taxon>
        <taxon>Streptophyta</taxon>
        <taxon>Embryophyta</taxon>
        <taxon>Tracheophyta</taxon>
        <taxon>Spermatophyta</taxon>
        <taxon>Magnoliopsida</taxon>
        <taxon>eudicotyledons</taxon>
        <taxon>Gunneridae</taxon>
        <taxon>Pentapetalae</taxon>
        <taxon>rosids</taxon>
        <taxon>fabids</taxon>
        <taxon>Fabales</taxon>
        <taxon>Fabaceae</taxon>
        <taxon>Papilionoideae</taxon>
        <taxon>50 kb inversion clade</taxon>
        <taxon>NPAAA clade</taxon>
        <taxon>indigoferoid/millettioid clade</taxon>
        <taxon>Phaseoleae</taxon>
        <taxon>Vigna</taxon>
    </lineage>
</organism>
<name>A0A4D6NSU8_VIGUN</name>
<evidence type="ECO:0000313" key="1">
    <source>
        <dbReference type="EMBL" id="QCE14837.1"/>
    </source>
</evidence>